<keyword evidence="3" id="KW-1185">Reference proteome</keyword>
<dbReference type="SUPFAM" id="SSF55729">
    <property type="entry name" value="Acyl-CoA N-acyltransferases (Nat)"/>
    <property type="match status" value="1"/>
</dbReference>
<dbReference type="GO" id="GO:0016747">
    <property type="term" value="F:acyltransferase activity, transferring groups other than amino-acyl groups"/>
    <property type="evidence" value="ECO:0007669"/>
    <property type="project" value="InterPro"/>
</dbReference>
<dbReference type="Gene3D" id="3.40.630.30">
    <property type="match status" value="1"/>
</dbReference>
<organism evidence="2 3">
    <name type="scientific">Ramlibacter aurantiacus</name>
    <dbReference type="NCBI Taxonomy" id="2801330"/>
    <lineage>
        <taxon>Bacteria</taxon>
        <taxon>Pseudomonadati</taxon>
        <taxon>Pseudomonadota</taxon>
        <taxon>Betaproteobacteria</taxon>
        <taxon>Burkholderiales</taxon>
        <taxon>Comamonadaceae</taxon>
        <taxon>Ramlibacter</taxon>
    </lineage>
</organism>
<dbReference type="RefSeq" id="WP_201683717.1">
    <property type="nucleotide sequence ID" value="NZ_JAEQNA010000002.1"/>
</dbReference>
<sequence length="202" mass="21632">MQSVHRFGTASVRALSTSAKPPMSVVRALKNGRSVEVLRPTEDHRAALVAFARRPITMFDAMAGPGHAEAAADDYVWNAKSARHDALVAMVDAKVVGVAQLDPDVHEMEAPIDAGFLERCGVERSEVCVARTVVAIDWQNQGVGSALKEGQIEAARAMGYRAVVSDSSHAAVHRIVSRLGGTVQPGGLWTLVSTERPTVKRQ</sequence>
<accession>A0A936ZFP6</accession>
<evidence type="ECO:0000313" key="2">
    <source>
        <dbReference type="EMBL" id="MBL0420654.1"/>
    </source>
</evidence>
<dbReference type="Proteomes" id="UP000613011">
    <property type="component" value="Unassembled WGS sequence"/>
</dbReference>
<protein>
    <recommendedName>
        <fullName evidence="1">N-acetyltransferase domain-containing protein</fullName>
    </recommendedName>
</protein>
<dbReference type="InterPro" id="IPR000182">
    <property type="entry name" value="GNAT_dom"/>
</dbReference>
<evidence type="ECO:0000259" key="1">
    <source>
        <dbReference type="PROSITE" id="PS51186"/>
    </source>
</evidence>
<dbReference type="Pfam" id="PF00583">
    <property type="entry name" value="Acetyltransf_1"/>
    <property type="match status" value="1"/>
</dbReference>
<feature type="domain" description="N-acetyltransferase" evidence="1">
    <location>
        <begin position="35"/>
        <end position="202"/>
    </location>
</feature>
<dbReference type="AlphaFoldDB" id="A0A936ZFP6"/>
<dbReference type="PROSITE" id="PS51186">
    <property type="entry name" value="GNAT"/>
    <property type="match status" value="1"/>
</dbReference>
<dbReference type="InterPro" id="IPR016181">
    <property type="entry name" value="Acyl_CoA_acyltransferase"/>
</dbReference>
<evidence type="ECO:0000313" key="3">
    <source>
        <dbReference type="Proteomes" id="UP000613011"/>
    </source>
</evidence>
<dbReference type="EMBL" id="JAEQNA010000002">
    <property type="protein sequence ID" value="MBL0420654.1"/>
    <property type="molecule type" value="Genomic_DNA"/>
</dbReference>
<dbReference type="CDD" id="cd04301">
    <property type="entry name" value="NAT_SF"/>
    <property type="match status" value="1"/>
</dbReference>
<comment type="caution">
    <text evidence="2">The sequence shown here is derived from an EMBL/GenBank/DDBJ whole genome shotgun (WGS) entry which is preliminary data.</text>
</comment>
<gene>
    <name evidence="2" type="ORF">JI739_09890</name>
</gene>
<name>A0A936ZFP6_9BURK</name>
<proteinExistence type="predicted"/>
<reference evidence="2" key="1">
    <citation type="submission" date="2021-01" db="EMBL/GenBank/DDBJ databases">
        <title>Ramlibacter sp. strain AW1 16S ribosomal RNA gene Genome sequencing and assembly.</title>
        <authorList>
            <person name="Kang M."/>
        </authorList>
    </citation>
    <scope>NUCLEOTIDE SEQUENCE</scope>
    <source>
        <strain evidence="2">AW1</strain>
    </source>
</reference>